<keyword evidence="3" id="KW-0808">Transferase</keyword>
<dbReference type="Pfam" id="PF01206">
    <property type="entry name" value="TusA"/>
    <property type="match status" value="1"/>
</dbReference>
<dbReference type="CDD" id="cd00291">
    <property type="entry name" value="SirA_YedF_YeeD"/>
    <property type="match status" value="1"/>
</dbReference>
<dbReference type="KEGG" id="ncb:C0V82_08440"/>
<evidence type="ECO:0000313" key="3">
    <source>
        <dbReference type="EMBL" id="AUN30259.1"/>
    </source>
</evidence>
<dbReference type="PANTHER" id="PTHR33279:SF19">
    <property type="entry name" value="SSL1707 PROTEIN"/>
    <property type="match status" value="1"/>
</dbReference>
<dbReference type="Proteomes" id="UP000234752">
    <property type="component" value="Chromosome eg_1"/>
</dbReference>
<evidence type="ECO:0000313" key="4">
    <source>
        <dbReference type="Proteomes" id="UP000234752"/>
    </source>
</evidence>
<dbReference type="Gene3D" id="3.30.110.40">
    <property type="entry name" value="TusA-like domain"/>
    <property type="match status" value="1"/>
</dbReference>
<evidence type="ECO:0000259" key="2">
    <source>
        <dbReference type="Pfam" id="PF01206"/>
    </source>
</evidence>
<organism evidence="3 4">
    <name type="scientific">Niveispirillum cyanobacteriorum</name>
    <dbReference type="NCBI Taxonomy" id="1612173"/>
    <lineage>
        <taxon>Bacteria</taxon>
        <taxon>Pseudomonadati</taxon>
        <taxon>Pseudomonadota</taxon>
        <taxon>Alphaproteobacteria</taxon>
        <taxon>Rhodospirillales</taxon>
        <taxon>Azospirillaceae</taxon>
        <taxon>Niveispirillum</taxon>
    </lineage>
</organism>
<sequence length="96" mass="10751">MQYRFGTSSKESSIVENIADQFLDITSLVCPMTFVRTKLAIERLNSGQTLEVRMNYGEPSRNVPASLREHGYIVADLQPENPASPDGVQRLLVKKP</sequence>
<evidence type="ECO:0000256" key="1">
    <source>
        <dbReference type="ARBA" id="ARBA00008984"/>
    </source>
</evidence>
<comment type="similarity">
    <text evidence="1">Belongs to the sulfur carrier protein TusA family.</text>
</comment>
<reference evidence="3 4" key="1">
    <citation type="submission" date="2017-12" db="EMBL/GenBank/DDBJ databases">
        <title>Genomes of bacteria within cyanobacterial aggregates.</title>
        <authorList>
            <person name="Cai H."/>
        </authorList>
    </citation>
    <scope>NUCLEOTIDE SEQUENCE [LARGE SCALE GENOMIC DNA]</scope>
    <source>
        <strain evidence="3 4">TH16</strain>
    </source>
</reference>
<dbReference type="AlphaFoldDB" id="A0A2K9NAZ8"/>
<proteinExistence type="inferred from homology"/>
<keyword evidence="4" id="KW-1185">Reference proteome</keyword>
<accession>A0A2K9NAZ8</accession>
<gene>
    <name evidence="3" type="ORF">C0V82_08440</name>
</gene>
<dbReference type="RefSeq" id="WP_102111957.1">
    <property type="nucleotide sequence ID" value="NZ_BMGN01000002.1"/>
</dbReference>
<dbReference type="EMBL" id="CP025611">
    <property type="protein sequence ID" value="AUN30259.1"/>
    <property type="molecule type" value="Genomic_DNA"/>
</dbReference>
<dbReference type="InterPro" id="IPR001455">
    <property type="entry name" value="TusA-like"/>
</dbReference>
<name>A0A2K9NAZ8_9PROT</name>
<dbReference type="SUPFAM" id="SSF64307">
    <property type="entry name" value="SirA-like"/>
    <property type="match status" value="1"/>
</dbReference>
<feature type="domain" description="UPF0033" evidence="2">
    <location>
        <begin position="22"/>
        <end position="81"/>
    </location>
</feature>
<protein>
    <submittedName>
        <fullName evidence="3">Sulfurtransferase TusA family protein</fullName>
    </submittedName>
</protein>
<dbReference type="OrthoDB" id="9794210at2"/>
<dbReference type="GO" id="GO:0016740">
    <property type="term" value="F:transferase activity"/>
    <property type="evidence" value="ECO:0007669"/>
    <property type="project" value="UniProtKB-KW"/>
</dbReference>
<dbReference type="PANTHER" id="PTHR33279">
    <property type="entry name" value="SULFUR CARRIER PROTEIN YEDF-RELATED"/>
    <property type="match status" value="1"/>
</dbReference>
<dbReference type="InterPro" id="IPR036868">
    <property type="entry name" value="TusA-like_sf"/>
</dbReference>